<dbReference type="GO" id="GO:0004553">
    <property type="term" value="F:hydrolase activity, hydrolyzing O-glycosyl compounds"/>
    <property type="evidence" value="ECO:0007669"/>
    <property type="project" value="InterPro"/>
</dbReference>
<dbReference type="AlphaFoldDB" id="A0A412G9J2"/>
<evidence type="ECO:0000313" key="7">
    <source>
        <dbReference type="Proteomes" id="UP000285864"/>
    </source>
</evidence>
<dbReference type="InterPro" id="IPR023296">
    <property type="entry name" value="Glyco_hydro_beta-prop_sf"/>
</dbReference>
<reference evidence="6 7" key="1">
    <citation type="submission" date="2018-08" db="EMBL/GenBank/DDBJ databases">
        <title>A genome reference for cultivated species of the human gut microbiota.</title>
        <authorList>
            <person name="Zou Y."/>
            <person name="Xue W."/>
            <person name="Luo G."/>
        </authorList>
    </citation>
    <scope>NUCLEOTIDE SEQUENCE [LARGE SCALE GENOMIC DNA]</scope>
    <source>
        <strain evidence="6 7">AF24-2</strain>
    </source>
</reference>
<gene>
    <name evidence="6" type="ORF">DWY20_13625</name>
</gene>
<dbReference type="InterPro" id="IPR006710">
    <property type="entry name" value="Glyco_hydro_43"/>
</dbReference>
<dbReference type="PROSITE" id="PS51257">
    <property type="entry name" value="PROKAR_LIPOPROTEIN"/>
    <property type="match status" value="1"/>
</dbReference>
<keyword evidence="4 5" id="KW-0326">Glycosidase</keyword>
<comment type="similarity">
    <text evidence="1 5">Belongs to the glycosyl hydrolase 43 family.</text>
</comment>
<dbReference type="PIRSF" id="PIRSF025414">
    <property type="entry name" value="Alpha-L-arabinofuranosidase"/>
    <property type="match status" value="1"/>
</dbReference>
<evidence type="ECO:0000256" key="3">
    <source>
        <dbReference type="ARBA" id="ARBA00022801"/>
    </source>
</evidence>
<dbReference type="PANTHER" id="PTHR43817">
    <property type="entry name" value="GLYCOSYL HYDROLASE"/>
    <property type="match status" value="1"/>
</dbReference>
<dbReference type="PANTHER" id="PTHR43817:SF1">
    <property type="entry name" value="HYDROLASE, FAMILY 43, PUTATIVE (AFU_ORTHOLOGUE AFUA_3G01660)-RELATED"/>
    <property type="match status" value="1"/>
</dbReference>
<sequence>MKLNIIFFLGIVVLGGLSCTDSGKNQLKVEDDYFINPIFSSGSNPNALFYGGKYYYTHETNDMILLWETNDITDMGSAVCKEVWRPTDPKSMHNLWAPEIHRINDKWYIYYAADDGNTDNHQIYVLENDARTPMEGTFKQKGPIMTNQEWNWGIHASTFVHNGVQYLIWSGWPKRRIMEETQCIYIAKMKNPWTLDGERIMLSSPEYNWERQWVNPDGSRTAYPIYVNEAPTFLYSKDKKNLIIYYSASGCWSPYYCIGMLSCSADADLLDSKSWKKTTDPVFYQSPQDSVWGPGSPSFIPSPDSTEWYMLYNARNIPNGITGESESRTPRLQKISWDENNMPILGKPVRLGKPLPKPSGIVKK</sequence>
<dbReference type="RefSeq" id="WP_118485250.1">
    <property type="nucleotide sequence ID" value="NZ_CAUGSU010000036.1"/>
</dbReference>
<comment type="caution">
    <text evidence="6">The sequence shown here is derived from an EMBL/GenBank/DDBJ whole genome shotgun (WGS) entry which is preliminary data.</text>
</comment>
<evidence type="ECO:0000256" key="5">
    <source>
        <dbReference type="RuleBase" id="RU361187"/>
    </source>
</evidence>
<keyword evidence="3 5" id="KW-0378">Hydrolase</keyword>
<name>A0A412G9J2_9BACT</name>
<dbReference type="Pfam" id="PF04616">
    <property type="entry name" value="Glyco_hydro_43"/>
    <property type="match status" value="1"/>
</dbReference>
<dbReference type="InterPro" id="IPR016828">
    <property type="entry name" value="Alpha-L-arabinofuranosidase"/>
</dbReference>
<dbReference type="SUPFAM" id="SSF75005">
    <property type="entry name" value="Arabinanase/levansucrase/invertase"/>
    <property type="match status" value="1"/>
</dbReference>
<proteinExistence type="inferred from homology"/>
<keyword evidence="7" id="KW-1185">Reference proteome</keyword>
<evidence type="ECO:0000313" key="6">
    <source>
        <dbReference type="EMBL" id="RGR90869.1"/>
    </source>
</evidence>
<dbReference type="Proteomes" id="UP000285864">
    <property type="component" value="Unassembled WGS sequence"/>
</dbReference>
<evidence type="ECO:0000256" key="1">
    <source>
        <dbReference type="ARBA" id="ARBA00009865"/>
    </source>
</evidence>
<protein>
    <submittedName>
        <fullName evidence="6">Glycosyl hydrolase family 43</fullName>
    </submittedName>
</protein>
<dbReference type="EMBL" id="QRUU01000089">
    <property type="protein sequence ID" value="RGR90869.1"/>
    <property type="molecule type" value="Genomic_DNA"/>
</dbReference>
<evidence type="ECO:0000256" key="2">
    <source>
        <dbReference type="ARBA" id="ARBA00022729"/>
    </source>
</evidence>
<keyword evidence="2" id="KW-0732">Signal</keyword>
<accession>A0A412G9J2</accession>
<dbReference type="CDD" id="cd18820">
    <property type="entry name" value="GH43_LbAraf43-like"/>
    <property type="match status" value="1"/>
</dbReference>
<dbReference type="Gene3D" id="2.115.10.20">
    <property type="entry name" value="Glycosyl hydrolase domain, family 43"/>
    <property type="match status" value="1"/>
</dbReference>
<evidence type="ECO:0000256" key="4">
    <source>
        <dbReference type="ARBA" id="ARBA00023295"/>
    </source>
</evidence>
<organism evidence="6 7">
    <name type="scientific">Phocaeicola coprocola</name>
    <dbReference type="NCBI Taxonomy" id="310298"/>
    <lineage>
        <taxon>Bacteria</taxon>
        <taxon>Pseudomonadati</taxon>
        <taxon>Bacteroidota</taxon>
        <taxon>Bacteroidia</taxon>
        <taxon>Bacteroidales</taxon>
        <taxon>Bacteroidaceae</taxon>
        <taxon>Phocaeicola</taxon>
    </lineage>
</organism>
<dbReference type="GO" id="GO:0005975">
    <property type="term" value="P:carbohydrate metabolic process"/>
    <property type="evidence" value="ECO:0007669"/>
    <property type="project" value="InterPro"/>
</dbReference>